<keyword evidence="1" id="KW-0472">Membrane</keyword>
<feature type="transmembrane region" description="Helical" evidence="1">
    <location>
        <begin position="35"/>
        <end position="53"/>
    </location>
</feature>
<dbReference type="EMBL" id="QLII01000001">
    <property type="protein sequence ID" value="RAI77618.1"/>
    <property type="molecule type" value="Genomic_DNA"/>
</dbReference>
<sequence length="63" mass="6691">MNKSFGHTWTIPILLGISSLAGLLSALVGDGSWDALSWLTLSIPLIVIGRFVIKPTGSKKGRV</sequence>
<organism evidence="2 3">
    <name type="scientific">Spirosoma telluris</name>
    <dbReference type="NCBI Taxonomy" id="2183553"/>
    <lineage>
        <taxon>Bacteria</taxon>
        <taxon>Pseudomonadati</taxon>
        <taxon>Bacteroidota</taxon>
        <taxon>Cytophagia</taxon>
        <taxon>Cytophagales</taxon>
        <taxon>Cytophagaceae</taxon>
        <taxon>Spirosoma</taxon>
    </lineage>
</organism>
<dbReference type="Proteomes" id="UP000249016">
    <property type="component" value="Unassembled WGS sequence"/>
</dbReference>
<name>A0A327NXJ8_9BACT</name>
<comment type="caution">
    <text evidence="2">The sequence shown here is derived from an EMBL/GenBank/DDBJ whole genome shotgun (WGS) entry which is preliminary data.</text>
</comment>
<evidence type="ECO:0000256" key="1">
    <source>
        <dbReference type="SAM" id="Phobius"/>
    </source>
</evidence>
<keyword evidence="1" id="KW-0812">Transmembrane</keyword>
<keyword evidence="3" id="KW-1185">Reference proteome</keyword>
<proteinExistence type="predicted"/>
<dbReference type="AlphaFoldDB" id="A0A327NXJ8"/>
<accession>A0A327NXJ8</accession>
<gene>
    <name evidence="2" type="ORF">HMF3257_31995</name>
</gene>
<protein>
    <recommendedName>
        <fullName evidence="4">DUF4175 domain-containing protein</fullName>
    </recommendedName>
</protein>
<dbReference type="OrthoDB" id="8969205at2"/>
<reference evidence="2 3" key="1">
    <citation type="submission" date="2018-06" db="EMBL/GenBank/DDBJ databases">
        <title>Spirosoma sp. HMF3257 Genome sequencing and assembly.</title>
        <authorList>
            <person name="Kang H."/>
            <person name="Cha I."/>
            <person name="Kim H."/>
            <person name="Kang J."/>
            <person name="Joh K."/>
        </authorList>
    </citation>
    <scope>NUCLEOTIDE SEQUENCE [LARGE SCALE GENOMIC DNA]</scope>
    <source>
        <strain evidence="2 3">HMF3257</strain>
    </source>
</reference>
<keyword evidence="1" id="KW-1133">Transmembrane helix</keyword>
<evidence type="ECO:0000313" key="2">
    <source>
        <dbReference type="EMBL" id="RAI77618.1"/>
    </source>
</evidence>
<evidence type="ECO:0008006" key="4">
    <source>
        <dbReference type="Google" id="ProtNLM"/>
    </source>
</evidence>
<dbReference type="RefSeq" id="WP_111348454.1">
    <property type="nucleotide sequence ID" value="NZ_QLII01000001.1"/>
</dbReference>
<feature type="transmembrane region" description="Helical" evidence="1">
    <location>
        <begin position="9"/>
        <end position="29"/>
    </location>
</feature>
<evidence type="ECO:0000313" key="3">
    <source>
        <dbReference type="Proteomes" id="UP000249016"/>
    </source>
</evidence>